<dbReference type="PROSITE" id="PS01189">
    <property type="entry name" value="RIBOSOMAL_S12E"/>
    <property type="match status" value="1"/>
</dbReference>
<sequence>MDADTAGGDVPQQVEVGEGGGGGGAMTIKDALKEVLSNALCHDGVARGLREAVKALDKRQALLCLLAKNCNEAGYSRLVEALCNEHNIKLLKIEDKEELGEWVGLCKIDKEGKPRKVVKCSCAVVKEVSGDTEAWAVVQDYIKSKGGAI</sequence>
<dbReference type="GO" id="GO:0003735">
    <property type="term" value="F:structural constituent of ribosome"/>
    <property type="evidence" value="ECO:0007669"/>
    <property type="project" value="InterPro"/>
</dbReference>
<comment type="caution">
    <text evidence="7">The sequence shown here is derived from an EMBL/GenBank/DDBJ whole genome shotgun (WGS) entry which is preliminary data.</text>
</comment>
<dbReference type="GO" id="GO:1990904">
    <property type="term" value="C:ribonucleoprotein complex"/>
    <property type="evidence" value="ECO:0007669"/>
    <property type="project" value="UniProtKB-KW"/>
</dbReference>
<dbReference type="PANTHER" id="PTHR11843">
    <property type="entry name" value="40S RIBOSOMAL PROTEIN S12"/>
    <property type="match status" value="1"/>
</dbReference>
<evidence type="ECO:0000256" key="1">
    <source>
        <dbReference type="ARBA" id="ARBA00005824"/>
    </source>
</evidence>
<proteinExistence type="inferred from homology"/>
<evidence type="ECO:0000313" key="7">
    <source>
        <dbReference type="EMBL" id="CAI8040152.1"/>
    </source>
</evidence>
<feature type="region of interest" description="Disordered" evidence="5">
    <location>
        <begin position="1"/>
        <end position="22"/>
    </location>
</feature>
<dbReference type="GO" id="GO:0006412">
    <property type="term" value="P:translation"/>
    <property type="evidence" value="ECO:0007669"/>
    <property type="project" value="InterPro"/>
</dbReference>
<comment type="similarity">
    <text evidence="1 4">Belongs to the eukaryotic ribosomal protein eS12 family.</text>
</comment>
<evidence type="ECO:0000259" key="6">
    <source>
        <dbReference type="Pfam" id="PF01248"/>
    </source>
</evidence>
<dbReference type="SUPFAM" id="SSF55315">
    <property type="entry name" value="L30e-like"/>
    <property type="match status" value="1"/>
</dbReference>
<dbReference type="InterPro" id="IPR047860">
    <property type="entry name" value="Ribosomal_eS12_CS"/>
</dbReference>
<evidence type="ECO:0000313" key="8">
    <source>
        <dbReference type="Proteomes" id="UP001174909"/>
    </source>
</evidence>
<dbReference type="FunFam" id="3.30.1330.30:FF:000019">
    <property type="entry name" value="40S ribosomal protein S12"/>
    <property type="match status" value="1"/>
</dbReference>
<dbReference type="PRINTS" id="PR00972">
    <property type="entry name" value="RIBSOMALS12E"/>
</dbReference>
<dbReference type="InterPro" id="IPR004038">
    <property type="entry name" value="Ribosomal_eL8/eL30/eS12/Gad45"/>
</dbReference>
<organism evidence="7 8">
    <name type="scientific">Geodia barretti</name>
    <name type="common">Barrett's horny sponge</name>
    <dbReference type="NCBI Taxonomy" id="519541"/>
    <lineage>
        <taxon>Eukaryota</taxon>
        <taxon>Metazoa</taxon>
        <taxon>Porifera</taxon>
        <taxon>Demospongiae</taxon>
        <taxon>Heteroscleromorpha</taxon>
        <taxon>Tetractinellida</taxon>
        <taxon>Astrophorina</taxon>
        <taxon>Geodiidae</taxon>
        <taxon>Geodia</taxon>
    </lineage>
</organism>
<name>A0AA35X741_GEOBA</name>
<dbReference type="Gene3D" id="3.30.1330.30">
    <property type="match status" value="1"/>
</dbReference>
<reference evidence="7" key="1">
    <citation type="submission" date="2023-03" db="EMBL/GenBank/DDBJ databases">
        <authorList>
            <person name="Steffen K."/>
            <person name="Cardenas P."/>
        </authorList>
    </citation>
    <scope>NUCLEOTIDE SEQUENCE</scope>
</reference>
<dbReference type="Proteomes" id="UP001174909">
    <property type="component" value="Unassembled WGS sequence"/>
</dbReference>
<dbReference type="InterPro" id="IPR000530">
    <property type="entry name" value="Ribosomal_eS12"/>
</dbReference>
<feature type="domain" description="Ribosomal protein eL8/eL30/eS12/Gadd45" evidence="6">
    <location>
        <begin position="30"/>
        <end position="124"/>
    </location>
</feature>
<dbReference type="Pfam" id="PF01248">
    <property type="entry name" value="Ribosomal_L7Ae"/>
    <property type="match status" value="1"/>
</dbReference>
<keyword evidence="3 4" id="KW-0687">Ribonucleoprotein</keyword>
<keyword evidence="2 4" id="KW-0689">Ribosomal protein</keyword>
<evidence type="ECO:0000256" key="5">
    <source>
        <dbReference type="SAM" id="MobiDB-lite"/>
    </source>
</evidence>
<dbReference type="EMBL" id="CASHTH010003085">
    <property type="protein sequence ID" value="CAI8040152.1"/>
    <property type="molecule type" value="Genomic_DNA"/>
</dbReference>
<protein>
    <recommendedName>
        <fullName evidence="4">40S ribosomal protein S12</fullName>
    </recommendedName>
</protein>
<gene>
    <name evidence="7" type="ORF">GBAR_LOCUS22368</name>
</gene>
<evidence type="ECO:0000256" key="4">
    <source>
        <dbReference type="RuleBase" id="RU000670"/>
    </source>
</evidence>
<evidence type="ECO:0000256" key="2">
    <source>
        <dbReference type="ARBA" id="ARBA00022980"/>
    </source>
</evidence>
<dbReference type="InterPro" id="IPR029064">
    <property type="entry name" value="Ribosomal_eL30-like_sf"/>
</dbReference>
<accession>A0AA35X741</accession>
<feature type="compositionally biased region" description="Low complexity" evidence="5">
    <location>
        <begin position="7"/>
        <end position="16"/>
    </location>
</feature>
<dbReference type="GO" id="GO:0005840">
    <property type="term" value="C:ribosome"/>
    <property type="evidence" value="ECO:0007669"/>
    <property type="project" value="UniProtKB-KW"/>
</dbReference>
<keyword evidence="8" id="KW-1185">Reference proteome</keyword>
<dbReference type="AlphaFoldDB" id="A0AA35X741"/>
<evidence type="ECO:0000256" key="3">
    <source>
        <dbReference type="ARBA" id="ARBA00023274"/>
    </source>
</evidence>